<keyword evidence="1" id="KW-1133">Transmembrane helix</keyword>
<proteinExistence type="predicted"/>
<reference evidence="2 3" key="1">
    <citation type="submission" date="2024-07" db="EMBL/GenBank/DDBJ databases">
        <authorList>
            <person name="Lee S."/>
            <person name="Kang M."/>
        </authorList>
    </citation>
    <scope>NUCLEOTIDE SEQUENCE [LARGE SCALE GENOMIC DNA]</scope>
    <source>
        <strain evidence="2 3">DS6</strain>
    </source>
</reference>
<dbReference type="Proteomes" id="UP001556631">
    <property type="component" value="Unassembled WGS sequence"/>
</dbReference>
<dbReference type="RefSeq" id="WP_367990541.1">
    <property type="nucleotide sequence ID" value="NZ_JBFPJR010000001.1"/>
</dbReference>
<name>A0ABV3SSU7_9ACTN</name>
<gene>
    <name evidence="2" type="ORF">AB3X52_00125</name>
</gene>
<keyword evidence="3" id="KW-1185">Reference proteome</keyword>
<dbReference type="EMBL" id="JBFPJR010000001">
    <property type="protein sequence ID" value="MEX0426008.1"/>
    <property type="molecule type" value="Genomic_DNA"/>
</dbReference>
<keyword evidence="1" id="KW-0472">Membrane</keyword>
<comment type="caution">
    <text evidence="2">The sequence shown here is derived from an EMBL/GenBank/DDBJ whole genome shotgun (WGS) entry which is preliminary data.</text>
</comment>
<protein>
    <submittedName>
        <fullName evidence="2">Uncharacterized protein</fullName>
    </submittedName>
</protein>
<evidence type="ECO:0000313" key="3">
    <source>
        <dbReference type="Proteomes" id="UP001556631"/>
    </source>
</evidence>
<sequence length="274" mass="28312">MGESTTVDGGTMKAGDWTEAHSALMEAAATDAAADEVDLDATWDQVARRIDNAPRGRGRRRAVAIVAASAVLAGGGTAAAAATGVFSAHTGRYASGHDIKQGGPGEFLKPKGEDFPTVVLKGTADIPFPSEKARSISAQFQIDDLKGPGVVTTGALRGFVANDAICSWSNAWAAAVADGDDAAAKAAADELRRAGTWPAVRALDTELVMRTTIVHFKDGSPPQKADDSSRFGFLRLVQKDINAGDVDALGSALAENVFCIPALMPDLPQAVPTP</sequence>
<organism evidence="2 3">
    <name type="scientific">Nocardioides eburneus</name>
    <dbReference type="NCBI Taxonomy" id="3231482"/>
    <lineage>
        <taxon>Bacteria</taxon>
        <taxon>Bacillati</taxon>
        <taxon>Actinomycetota</taxon>
        <taxon>Actinomycetes</taxon>
        <taxon>Propionibacteriales</taxon>
        <taxon>Nocardioidaceae</taxon>
        <taxon>Nocardioides</taxon>
    </lineage>
</organism>
<evidence type="ECO:0000313" key="2">
    <source>
        <dbReference type="EMBL" id="MEX0426008.1"/>
    </source>
</evidence>
<accession>A0ABV3SSU7</accession>
<keyword evidence="1" id="KW-0812">Transmembrane</keyword>
<evidence type="ECO:0000256" key="1">
    <source>
        <dbReference type="SAM" id="Phobius"/>
    </source>
</evidence>
<feature type="transmembrane region" description="Helical" evidence="1">
    <location>
        <begin position="62"/>
        <end position="86"/>
    </location>
</feature>